<sequence length="126" mass="12849">MITLILASALAVNLPVASMAPADHAVRCAAANAVVAAMLESGTPSAADAADAQWFRQRQADWAARSATPETDAIARETRTLSQSVIAAGAPDVAQRLLESRLGECEEPGRAEARGAVDPANGANAA</sequence>
<feature type="signal peptide" evidence="2">
    <location>
        <begin position="1"/>
        <end position="22"/>
    </location>
</feature>
<organism evidence="3 4">
    <name type="scientific">Novosphingobium cyanobacteriorum</name>
    <dbReference type="NCBI Taxonomy" id="3024215"/>
    <lineage>
        <taxon>Bacteria</taxon>
        <taxon>Pseudomonadati</taxon>
        <taxon>Pseudomonadota</taxon>
        <taxon>Alphaproteobacteria</taxon>
        <taxon>Sphingomonadales</taxon>
        <taxon>Sphingomonadaceae</taxon>
        <taxon>Novosphingobium</taxon>
    </lineage>
</organism>
<evidence type="ECO:0000256" key="2">
    <source>
        <dbReference type="SAM" id="SignalP"/>
    </source>
</evidence>
<comment type="caution">
    <text evidence="3">The sequence shown here is derived from an EMBL/GenBank/DDBJ whole genome shotgun (WGS) entry which is preliminary data.</text>
</comment>
<dbReference type="EMBL" id="JAROCY010000004">
    <property type="protein sequence ID" value="MDF8332706.1"/>
    <property type="molecule type" value="Genomic_DNA"/>
</dbReference>
<evidence type="ECO:0000256" key="1">
    <source>
        <dbReference type="SAM" id="MobiDB-lite"/>
    </source>
</evidence>
<reference evidence="3 4" key="1">
    <citation type="submission" date="2023-03" db="EMBL/GenBank/DDBJ databases">
        <title>Novosphingobium cyanobacteriorum sp. nov., isolated from a eutrophic reservoir during the Microcystis bloom period.</title>
        <authorList>
            <person name="Kang M."/>
            <person name="Le V."/>
            <person name="Ko S.-R."/>
            <person name="Lee S.-A."/>
            <person name="Ahn C.-Y."/>
        </authorList>
    </citation>
    <scope>NUCLEOTIDE SEQUENCE [LARGE SCALE GENOMIC DNA]</scope>
    <source>
        <strain evidence="3 4">HBC54</strain>
    </source>
</reference>
<keyword evidence="4" id="KW-1185">Reference proteome</keyword>
<dbReference type="Proteomes" id="UP001222770">
    <property type="component" value="Unassembled WGS sequence"/>
</dbReference>
<name>A0ABT6CFL7_9SPHN</name>
<feature type="compositionally biased region" description="Basic and acidic residues" evidence="1">
    <location>
        <begin position="105"/>
        <end position="115"/>
    </location>
</feature>
<dbReference type="RefSeq" id="WP_277275910.1">
    <property type="nucleotide sequence ID" value="NZ_JAROCY010000004.1"/>
</dbReference>
<evidence type="ECO:0000313" key="3">
    <source>
        <dbReference type="EMBL" id="MDF8332706.1"/>
    </source>
</evidence>
<keyword evidence="2" id="KW-0732">Signal</keyword>
<accession>A0ABT6CFL7</accession>
<protein>
    <submittedName>
        <fullName evidence="3">Uncharacterized protein</fullName>
    </submittedName>
</protein>
<evidence type="ECO:0000313" key="4">
    <source>
        <dbReference type="Proteomes" id="UP001222770"/>
    </source>
</evidence>
<feature type="region of interest" description="Disordered" evidence="1">
    <location>
        <begin position="105"/>
        <end position="126"/>
    </location>
</feature>
<gene>
    <name evidence="3" type="ORF">POM99_05780</name>
</gene>
<feature type="chain" id="PRO_5046469242" evidence="2">
    <location>
        <begin position="23"/>
        <end position="126"/>
    </location>
</feature>
<proteinExistence type="predicted"/>